<sequence>MELSRSRNETEQLIGEDVLIKTKRSFIRSFIEILLTIVFWVYTFVVTWFFTSALLNQNDRYIATLKSALNVTNTDIRDLISFGVLVMISLSILLFVWRTYNKKRYGPLKRRKPPVPTTIEDLNNLGLIDASIIERLQQDKVIIFEKNPVKELDE</sequence>
<dbReference type="InterPro" id="IPR023829">
    <property type="entry name" value="PGA_PgaD"/>
</dbReference>
<feature type="transmembrane region" description="Helical" evidence="1">
    <location>
        <begin position="30"/>
        <end position="50"/>
    </location>
</feature>
<dbReference type="EMBL" id="JBHTCE010000001">
    <property type="protein sequence ID" value="MFC7388932.1"/>
    <property type="molecule type" value="Genomic_DNA"/>
</dbReference>
<evidence type="ECO:0000313" key="3">
    <source>
        <dbReference type="Proteomes" id="UP001596439"/>
    </source>
</evidence>
<comment type="caution">
    <text evidence="2">The sequence shown here is derived from an EMBL/GenBank/DDBJ whole genome shotgun (WGS) entry which is preliminary data.</text>
</comment>
<dbReference type="NCBIfam" id="TIGR03940">
    <property type="entry name" value="PGA_PgaD"/>
    <property type="match status" value="1"/>
</dbReference>
<dbReference type="Proteomes" id="UP001596439">
    <property type="component" value="Unassembled WGS sequence"/>
</dbReference>
<dbReference type="Pfam" id="PF13994">
    <property type="entry name" value="PgaD"/>
    <property type="match status" value="1"/>
</dbReference>
<keyword evidence="3" id="KW-1185">Reference proteome</keyword>
<protein>
    <submittedName>
        <fullName evidence="2">Poly-beta-1,6-N-acetyl-D-glucosamine biosynthesis protein PgaD</fullName>
    </submittedName>
</protein>
<name>A0ABW2PIJ7_9BACL</name>
<feature type="transmembrane region" description="Helical" evidence="1">
    <location>
        <begin position="79"/>
        <end position="100"/>
    </location>
</feature>
<accession>A0ABW2PIJ7</accession>
<keyword evidence="1" id="KW-0812">Transmembrane</keyword>
<dbReference type="RefSeq" id="WP_214786548.1">
    <property type="nucleotide sequence ID" value="NZ_JANIEL010000019.1"/>
</dbReference>
<proteinExistence type="predicted"/>
<evidence type="ECO:0000313" key="2">
    <source>
        <dbReference type="EMBL" id="MFC7388932.1"/>
    </source>
</evidence>
<keyword evidence="1" id="KW-1133">Transmembrane helix</keyword>
<reference evidence="3" key="1">
    <citation type="journal article" date="2019" name="Int. J. Syst. Evol. Microbiol.">
        <title>The Global Catalogue of Microorganisms (GCM) 10K type strain sequencing project: providing services to taxonomists for standard genome sequencing and annotation.</title>
        <authorList>
            <consortium name="The Broad Institute Genomics Platform"/>
            <consortium name="The Broad Institute Genome Sequencing Center for Infectious Disease"/>
            <person name="Wu L."/>
            <person name="Ma J."/>
        </authorList>
    </citation>
    <scope>NUCLEOTIDE SEQUENCE [LARGE SCALE GENOMIC DNA]</scope>
    <source>
        <strain evidence="3">CCUG 55590</strain>
    </source>
</reference>
<organism evidence="2 3">
    <name type="scientific">Exiguobacterium aestuarii</name>
    <dbReference type="NCBI Taxonomy" id="273527"/>
    <lineage>
        <taxon>Bacteria</taxon>
        <taxon>Bacillati</taxon>
        <taxon>Bacillota</taxon>
        <taxon>Bacilli</taxon>
        <taxon>Bacillales</taxon>
        <taxon>Bacillales Family XII. Incertae Sedis</taxon>
        <taxon>Exiguobacterium</taxon>
    </lineage>
</organism>
<evidence type="ECO:0000256" key="1">
    <source>
        <dbReference type="SAM" id="Phobius"/>
    </source>
</evidence>
<keyword evidence="1" id="KW-0472">Membrane</keyword>
<gene>
    <name evidence="2" type="primary">pgaD</name>
    <name evidence="2" type="ORF">ACFQO8_02175</name>
</gene>